<accession>A0A516SIS9</accession>
<proteinExistence type="predicted"/>
<evidence type="ECO:0000256" key="1">
    <source>
        <dbReference type="SAM" id="MobiDB-lite"/>
    </source>
</evidence>
<dbReference type="RefSeq" id="WP_144279335.1">
    <property type="nucleotide sequence ID" value="NZ_CP041730.1"/>
</dbReference>
<keyword evidence="3" id="KW-1185">Reference proteome</keyword>
<organism evidence="2 3">
    <name type="scientific">Chitinimonas arctica</name>
    <dbReference type="NCBI Taxonomy" id="2594795"/>
    <lineage>
        <taxon>Bacteria</taxon>
        <taxon>Pseudomonadati</taxon>
        <taxon>Pseudomonadota</taxon>
        <taxon>Betaproteobacteria</taxon>
        <taxon>Neisseriales</taxon>
        <taxon>Chitinibacteraceae</taxon>
        <taxon>Chitinimonas</taxon>
    </lineage>
</organism>
<feature type="compositionally biased region" description="Polar residues" evidence="1">
    <location>
        <begin position="421"/>
        <end position="434"/>
    </location>
</feature>
<sequence length="1066" mass="119120">MPNQYDAVQLESLLKEIIDERRPPEVQKNQVQDQTQSQDRPNAKNRTPWFGLDDDQLKEYTNRVSEQLGVIQDIDLTIAKSVAAESEEAEGLNITKRREYIQSLVGKLESSSEPLSAAEQVYLAERHSELGHLKELQERFTESEQHSKAERKDTELNQPNMKFSGLSMGDTDKVRVYMAVVAPTDEGSRFKDLKLQNGQVAALSDQLWIGVGTPYKALAWLQKYQLDNNRGNAEARKEDRVPVIRSIEVNRQFVEEWLEKAVPEGGKSHEEDNGSQQPQLMYVDVKTPNQFGLKTSVATFTSNRGGPMVLKNVEGQQSKLLKSLLDHADPKSLETISFKHNLHLRNTAVDGTHVDLNKFMENLGYRANQDGPAVRLLGKDATIFHTKSDKSWGFSTHSEQMVKVHRMNSFFDALQQTAGRSQVLSHTRQTSDSASSLGYDSDSGRSSLDGSTSSRDSDSESVRSHASSTEDWTKIPVGKVLGQFERSILKQQLAELLEVNHLTPGALVTPAPSLTSHEQRDKHGNNQVRALVESAIAYQIMGDASLDRKEITASLKKRILQEDTEEFKKRFDKWVNGQAELVKKQSKPAAELEDKEVDGWLDKDGKLRYPLLEPAQIATALTNYLRNECGYEKAGKTVDEWLTSLEKLDEIEKALNKGKAAGTDVGQILEEVDRRQKKVEETTANIERLGSTLRDNVHTSLMAEKLLQNKMIQNDLLALKGVGNEINAKVLFEELENFANAKDDKSMRVGGNLFCHCLRIVAQDINEGKKIDLKFEPHPEMTPQGQKTPELIVNNREERIDYSALLNQTAQANGLPFDKMRSSAAFTPAFTEGNKIASNYMGERDLPFTGGISGTTRDIIQALPALETAGGQALSDKARKSLILINAAFMVENQYHSMFEALYPAARRDIGGVGNELLAEFDKGHARDSNTALYQRALQTMTGSNDIWRGAMEQLDKKLGQAIEPAVVKQGDVTIPKHTGGKLFKVDEVRYDEGVVICSYDPAQSRVDKAYAPIRDFGSSPKVTEKNGHGHVVYPYSQDLRDGRMRTKEEKDQVPTLKQSKAVKRG</sequence>
<name>A0A516SIS9_9NEIS</name>
<gene>
    <name evidence="2" type="ORF">FNU76_17240</name>
</gene>
<protein>
    <submittedName>
        <fullName evidence="2">Uncharacterized protein</fullName>
    </submittedName>
</protein>
<feature type="region of interest" description="Disordered" evidence="1">
    <location>
        <begin position="19"/>
        <end position="48"/>
    </location>
</feature>
<feature type="compositionally biased region" description="Low complexity" evidence="1">
    <location>
        <begin position="435"/>
        <end position="454"/>
    </location>
</feature>
<dbReference type="EMBL" id="CP041730">
    <property type="protein sequence ID" value="QDQ27948.1"/>
    <property type="molecule type" value="Genomic_DNA"/>
</dbReference>
<feature type="compositionally biased region" description="Basic and acidic residues" evidence="1">
    <location>
        <begin position="1043"/>
        <end position="1053"/>
    </location>
</feature>
<evidence type="ECO:0000313" key="2">
    <source>
        <dbReference type="EMBL" id="QDQ27948.1"/>
    </source>
</evidence>
<dbReference type="KEGG" id="cari:FNU76_17240"/>
<feature type="region of interest" description="Disordered" evidence="1">
    <location>
        <begin position="421"/>
        <end position="469"/>
    </location>
</feature>
<dbReference type="AlphaFoldDB" id="A0A516SIS9"/>
<feature type="region of interest" description="Disordered" evidence="1">
    <location>
        <begin position="1043"/>
        <end position="1066"/>
    </location>
</feature>
<dbReference type="OrthoDB" id="5489595at2"/>
<feature type="compositionally biased region" description="Polar residues" evidence="1">
    <location>
        <begin position="27"/>
        <end position="40"/>
    </location>
</feature>
<reference evidence="3" key="1">
    <citation type="submission" date="2019-07" db="EMBL/GenBank/DDBJ databases">
        <title>Chitinimonas sp. nov., isolated from Ny-Alesund, arctica soil.</title>
        <authorList>
            <person name="Xu Q."/>
            <person name="Peng F."/>
        </authorList>
    </citation>
    <scope>NUCLEOTIDE SEQUENCE [LARGE SCALE GENOMIC DNA]</scope>
    <source>
        <strain evidence="3">R3-44</strain>
    </source>
</reference>
<evidence type="ECO:0000313" key="3">
    <source>
        <dbReference type="Proteomes" id="UP000317550"/>
    </source>
</evidence>
<dbReference type="Proteomes" id="UP000317550">
    <property type="component" value="Chromosome"/>
</dbReference>